<dbReference type="EMBL" id="JAASQJ010000002">
    <property type="protein sequence ID" value="NIJ53328.1"/>
    <property type="molecule type" value="Genomic_DNA"/>
</dbReference>
<reference evidence="2 3" key="1">
    <citation type="submission" date="2020-03" db="EMBL/GenBank/DDBJ databases">
        <title>Genomic Encyclopedia of Type Strains, Phase IV (KMG-IV): sequencing the most valuable type-strain genomes for metagenomic binning, comparative biology and taxonomic classification.</title>
        <authorList>
            <person name="Goeker M."/>
        </authorList>
    </citation>
    <scope>NUCLEOTIDE SEQUENCE [LARGE SCALE GENOMIC DNA]</scope>
    <source>
        <strain evidence="2 3">DSM 102865</strain>
    </source>
</reference>
<evidence type="ECO:0000256" key="1">
    <source>
        <dbReference type="SAM" id="Phobius"/>
    </source>
</evidence>
<accession>A0ABX0UJY6</accession>
<proteinExistence type="predicted"/>
<dbReference type="Pfam" id="PF12732">
    <property type="entry name" value="YtxH"/>
    <property type="match status" value="1"/>
</dbReference>
<evidence type="ECO:0000313" key="2">
    <source>
        <dbReference type="EMBL" id="NIJ53328.1"/>
    </source>
</evidence>
<keyword evidence="1" id="KW-0812">Transmembrane</keyword>
<name>A0ABX0UJY6_9BACT</name>
<dbReference type="Proteomes" id="UP001179181">
    <property type="component" value="Unassembled WGS sequence"/>
</dbReference>
<protein>
    <submittedName>
        <fullName evidence="2">Gas vesicle protein</fullName>
    </submittedName>
</protein>
<sequence>MEKDIIHHNPNKEMSGNKVFLGIVAAAVAGAVIGLLFAPEDGSKTIKKIKKKTNSLASDLIDALEKSKGKAENAASELKSEGKAYADEAANKASEYADQAKQEYNNL</sequence>
<dbReference type="InterPro" id="IPR024623">
    <property type="entry name" value="YtxH"/>
</dbReference>
<comment type="caution">
    <text evidence="2">The sequence shown here is derived from an EMBL/GenBank/DDBJ whole genome shotgun (WGS) entry which is preliminary data.</text>
</comment>
<keyword evidence="1" id="KW-0472">Membrane</keyword>
<dbReference type="RefSeq" id="WP_229211866.1">
    <property type="nucleotide sequence ID" value="NZ_JAASQJ010000002.1"/>
</dbReference>
<evidence type="ECO:0000313" key="3">
    <source>
        <dbReference type="Proteomes" id="UP001179181"/>
    </source>
</evidence>
<feature type="transmembrane region" description="Helical" evidence="1">
    <location>
        <begin position="19"/>
        <end position="38"/>
    </location>
</feature>
<keyword evidence="3" id="KW-1185">Reference proteome</keyword>
<keyword evidence="1" id="KW-1133">Transmembrane helix</keyword>
<gene>
    <name evidence="2" type="ORF">FHS68_002498</name>
</gene>
<organism evidence="2 3">
    <name type="scientific">Dyadobacter arcticus</name>
    <dbReference type="NCBI Taxonomy" id="1078754"/>
    <lineage>
        <taxon>Bacteria</taxon>
        <taxon>Pseudomonadati</taxon>
        <taxon>Bacteroidota</taxon>
        <taxon>Cytophagia</taxon>
        <taxon>Cytophagales</taxon>
        <taxon>Spirosomataceae</taxon>
        <taxon>Dyadobacter</taxon>
    </lineage>
</organism>